<reference evidence="9 10" key="1">
    <citation type="submission" date="2023-10" db="EMBL/GenBank/DDBJ databases">
        <title>Glaciecola aquimarina strain GGW-M5 nov., isolated from a coastal seawater.</title>
        <authorList>
            <person name="Bayburt H."/>
            <person name="Kim J.M."/>
            <person name="Choi B.J."/>
            <person name="Jeon C.O."/>
        </authorList>
    </citation>
    <scope>NUCLEOTIDE SEQUENCE [LARGE SCALE GENOMIC DNA]</scope>
    <source>
        <strain evidence="9 10">KCTC 32108</strain>
    </source>
</reference>
<dbReference type="InterPro" id="IPR010130">
    <property type="entry name" value="T1SS_OMP_TolC"/>
</dbReference>
<accession>A0ABU3SU85</accession>
<dbReference type="InterPro" id="IPR003423">
    <property type="entry name" value="OMP_efflux"/>
</dbReference>
<evidence type="ECO:0000256" key="2">
    <source>
        <dbReference type="ARBA" id="ARBA00007613"/>
    </source>
</evidence>
<keyword evidence="6" id="KW-0472">Membrane</keyword>
<dbReference type="EMBL" id="JAWDIO010000002">
    <property type="protein sequence ID" value="MDU0353569.1"/>
    <property type="molecule type" value="Genomic_DNA"/>
</dbReference>
<evidence type="ECO:0000313" key="10">
    <source>
        <dbReference type="Proteomes" id="UP001247805"/>
    </source>
</evidence>
<dbReference type="Pfam" id="PF02321">
    <property type="entry name" value="OEP"/>
    <property type="match status" value="2"/>
</dbReference>
<evidence type="ECO:0000256" key="7">
    <source>
        <dbReference type="ARBA" id="ARBA00023237"/>
    </source>
</evidence>
<dbReference type="PANTHER" id="PTHR30026">
    <property type="entry name" value="OUTER MEMBRANE PROTEIN TOLC"/>
    <property type="match status" value="1"/>
</dbReference>
<sequence>MKKTLLSLLISVGITSTAYADSLFEVYQQALENDPATLQSKANKEAAFVNIDISRASLLPQISASLSAGKTYYRGENNVSSNGASISLSQSIYDQSNWIAVDRAELVASRADTIYAQSMQNLIVRTVSSYFNTLQAKDDLAFAKAEKRAIERQLEQTKQRFNVGLTAVTDVHEAQAQYDTSVASEISAENAVETSLEALREITGRYYSSLNVLNTNTFSAAMPAPADINDWLKLADELNLELVAANTSVDIAKFDISNARSGHLPTVSLSASANSDDNMPLDTDDRSNRYGVGINVSIPIYNGGRITANVDSARYSYVANSEERERIHRSVIRSVRSNFNDVKASIARIKAFEQAVISAESALNATDAGFEVGTRTIVDVLNSTRNLFDARRNLSSVRYGYITSVMQLKLAAGKLSAQDVRDIDAALIAETN</sequence>
<evidence type="ECO:0000256" key="6">
    <source>
        <dbReference type="ARBA" id="ARBA00023136"/>
    </source>
</evidence>
<dbReference type="SUPFAM" id="SSF56954">
    <property type="entry name" value="Outer membrane efflux proteins (OEP)"/>
    <property type="match status" value="1"/>
</dbReference>
<keyword evidence="7" id="KW-0998">Cell outer membrane</keyword>
<gene>
    <name evidence="9" type="primary">tolC</name>
    <name evidence="9" type="ORF">RS130_06165</name>
</gene>
<feature type="signal peptide" evidence="8">
    <location>
        <begin position="1"/>
        <end position="20"/>
    </location>
</feature>
<evidence type="ECO:0000256" key="4">
    <source>
        <dbReference type="ARBA" id="ARBA00022452"/>
    </source>
</evidence>
<dbReference type="NCBIfam" id="TIGR01844">
    <property type="entry name" value="type_I_sec_TolC"/>
    <property type="match status" value="1"/>
</dbReference>
<dbReference type="InterPro" id="IPR058622">
    <property type="entry name" value="TolC"/>
</dbReference>
<dbReference type="NCBIfam" id="NF007002">
    <property type="entry name" value="PRK09465.1"/>
    <property type="match status" value="1"/>
</dbReference>
<keyword evidence="10" id="KW-1185">Reference proteome</keyword>
<keyword evidence="4" id="KW-1134">Transmembrane beta strand</keyword>
<dbReference type="RefSeq" id="WP_316025230.1">
    <property type="nucleotide sequence ID" value="NZ_JAWDIO010000002.1"/>
</dbReference>
<comment type="subcellular location">
    <subcellularLocation>
        <location evidence="1">Cell outer membrane</location>
    </subcellularLocation>
</comment>
<evidence type="ECO:0000256" key="5">
    <source>
        <dbReference type="ARBA" id="ARBA00022692"/>
    </source>
</evidence>
<dbReference type="PANTHER" id="PTHR30026:SF20">
    <property type="entry name" value="OUTER MEMBRANE PROTEIN TOLC"/>
    <property type="match status" value="1"/>
</dbReference>
<evidence type="ECO:0000313" key="9">
    <source>
        <dbReference type="EMBL" id="MDU0353569.1"/>
    </source>
</evidence>
<evidence type="ECO:0000256" key="3">
    <source>
        <dbReference type="ARBA" id="ARBA00022448"/>
    </source>
</evidence>
<organism evidence="9 10">
    <name type="scientific">Paraglaciecola aquimarina</name>
    <dbReference type="NCBI Taxonomy" id="1235557"/>
    <lineage>
        <taxon>Bacteria</taxon>
        <taxon>Pseudomonadati</taxon>
        <taxon>Pseudomonadota</taxon>
        <taxon>Gammaproteobacteria</taxon>
        <taxon>Alteromonadales</taxon>
        <taxon>Alteromonadaceae</taxon>
        <taxon>Paraglaciecola</taxon>
    </lineage>
</organism>
<keyword evidence="5" id="KW-0812">Transmembrane</keyword>
<protein>
    <submittedName>
        <fullName evidence="9">Outer membrane channel protein TolC</fullName>
    </submittedName>
</protein>
<keyword evidence="8" id="KW-0732">Signal</keyword>
<evidence type="ECO:0000256" key="8">
    <source>
        <dbReference type="SAM" id="SignalP"/>
    </source>
</evidence>
<comment type="caution">
    <text evidence="9">The sequence shown here is derived from an EMBL/GenBank/DDBJ whole genome shotgun (WGS) entry which is preliminary data.</text>
</comment>
<dbReference type="Gene3D" id="1.20.1600.10">
    <property type="entry name" value="Outer membrane efflux proteins (OEP)"/>
    <property type="match status" value="1"/>
</dbReference>
<evidence type="ECO:0000256" key="1">
    <source>
        <dbReference type="ARBA" id="ARBA00004442"/>
    </source>
</evidence>
<feature type="chain" id="PRO_5046118298" evidence="8">
    <location>
        <begin position="21"/>
        <end position="432"/>
    </location>
</feature>
<comment type="similarity">
    <text evidence="2">Belongs to the outer membrane factor (OMF) (TC 1.B.17) family.</text>
</comment>
<name>A0ABU3SU85_9ALTE</name>
<keyword evidence="3" id="KW-0813">Transport</keyword>
<proteinExistence type="inferred from homology"/>
<dbReference type="Proteomes" id="UP001247805">
    <property type="component" value="Unassembled WGS sequence"/>
</dbReference>
<dbReference type="InterPro" id="IPR051906">
    <property type="entry name" value="TolC-like"/>
</dbReference>